<protein>
    <submittedName>
        <fullName evidence="1">Predicted protein</fullName>
    </submittedName>
</protein>
<name>F2DUG7_HORVV</name>
<organism evidence="1">
    <name type="scientific">Hordeum vulgare subsp. vulgare</name>
    <name type="common">Domesticated barley</name>
    <dbReference type="NCBI Taxonomy" id="112509"/>
    <lineage>
        <taxon>Eukaryota</taxon>
        <taxon>Viridiplantae</taxon>
        <taxon>Streptophyta</taxon>
        <taxon>Embryophyta</taxon>
        <taxon>Tracheophyta</taxon>
        <taxon>Spermatophyta</taxon>
        <taxon>Magnoliopsida</taxon>
        <taxon>Liliopsida</taxon>
        <taxon>Poales</taxon>
        <taxon>Poaceae</taxon>
        <taxon>BOP clade</taxon>
        <taxon>Pooideae</taxon>
        <taxon>Triticodae</taxon>
        <taxon>Triticeae</taxon>
        <taxon>Hordeinae</taxon>
        <taxon>Hordeum</taxon>
    </lineage>
</organism>
<evidence type="ECO:0000313" key="1">
    <source>
        <dbReference type="EMBL" id="BAJ98738.1"/>
    </source>
</evidence>
<proteinExistence type="evidence at transcript level"/>
<reference evidence="1" key="1">
    <citation type="journal article" date="2011" name="Plant Physiol.">
        <title>Comprehensive sequence analysis of 24,783 barley full-length cDNAs derived from 12 clone libraries.</title>
        <authorList>
            <person name="Matsumoto T."/>
            <person name="Tanaka T."/>
            <person name="Sakai H."/>
            <person name="Amano N."/>
            <person name="Kanamori H."/>
            <person name="Kurita K."/>
            <person name="Kikuta A."/>
            <person name="Kamiya K."/>
            <person name="Yamamoto M."/>
            <person name="Ikawa H."/>
            <person name="Fujii N."/>
            <person name="Hori K."/>
            <person name="Itoh T."/>
            <person name="Sato K."/>
        </authorList>
    </citation>
    <scope>NUCLEOTIDE SEQUENCE</scope>
    <source>
        <tissue evidence="1">Shoot and root</tissue>
    </source>
</reference>
<dbReference type="EMBL" id="AK367535">
    <property type="protein sequence ID" value="BAJ98738.1"/>
    <property type="molecule type" value="mRNA"/>
</dbReference>
<sequence length="47" mass="5456">MKELLDDISNQKGKRFEKNVFIGEIIAKGISDKHSKYTLNCIHENSY</sequence>
<dbReference type="AlphaFoldDB" id="F2DUG7"/>
<accession>F2DUG7</accession>